<dbReference type="SUPFAM" id="SSF158682">
    <property type="entry name" value="TerB-like"/>
    <property type="match status" value="1"/>
</dbReference>
<sequence>MHIIIGVITAIAGLLWALNRLNESGFNLNSLNPFLWARRRKWEKAHGTKPIHRLENSLEAAALLVSGMALIDGAVSRETKELVIDLFQKEFGISEQQSLDLYNVSSHLLKDTDNLSAEVKMILAPSINTFSESNQQQLMSMLNEVAKVEGGISNNQKNLLEAIAKQFNRIQSQPTWH</sequence>
<dbReference type="AlphaFoldDB" id="A0AA51X6X5"/>
<dbReference type="KEGG" id="plei:Q9312_01395"/>
<dbReference type="InterPro" id="IPR007791">
    <property type="entry name" value="DjlA_N"/>
</dbReference>
<dbReference type="Gene3D" id="1.10.3680.10">
    <property type="entry name" value="TerB-like"/>
    <property type="match status" value="1"/>
</dbReference>
<dbReference type="Pfam" id="PF05099">
    <property type="entry name" value="TerB"/>
    <property type="match status" value="1"/>
</dbReference>
<protein>
    <submittedName>
        <fullName evidence="2">TerB family tellurite resistance protein</fullName>
    </submittedName>
</protein>
<dbReference type="Proteomes" id="UP001239782">
    <property type="component" value="Chromosome"/>
</dbReference>
<dbReference type="RefSeq" id="WP_309202733.1">
    <property type="nucleotide sequence ID" value="NZ_CP133548.1"/>
</dbReference>
<evidence type="ECO:0000313" key="2">
    <source>
        <dbReference type="EMBL" id="WMS87593.1"/>
    </source>
</evidence>
<feature type="domain" description="Co-chaperone DjlA N-terminal" evidence="1">
    <location>
        <begin position="60"/>
        <end position="167"/>
    </location>
</feature>
<reference evidence="2 3" key="1">
    <citation type="submission" date="2023-08" db="EMBL/GenBank/DDBJ databases">
        <title>Pleionea litopenaei sp. nov., isolated from stomach of juvenile Litopenaeus vannamei.</title>
        <authorList>
            <person name="Rho A.M."/>
            <person name="Hwang C.Y."/>
        </authorList>
    </citation>
    <scope>NUCLEOTIDE SEQUENCE [LARGE SCALE GENOMIC DNA]</scope>
    <source>
        <strain evidence="2 3">HL-JVS1</strain>
    </source>
</reference>
<name>A0AA51X6X5_9GAMM</name>
<dbReference type="InterPro" id="IPR029024">
    <property type="entry name" value="TerB-like"/>
</dbReference>
<evidence type="ECO:0000313" key="3">
    <source>
        <dbReference type="Proteomes" id="UP001239782"/>
    </source>
</evidence>
<evidence type="ECO:0000259" key="1">
    <source>
        <dbReference type="Pfam" id="PF05099"/>
    </source>
</evidence>
<proteinExistence type="predicted"/>
<dbReference type="EMBL" id="CP133548">
    <property type="protein sequence ID" value="WMS87593.1"/>
    <property type="molecule type" value="Genomic_DNA"/>
</dbReference>
<keyword evidence="3" id="KW-1185">Reference proteome</keyword>
<accession>A0AA51X6X5</accession>
<organism evidence="2 3">
    <name type="scientific">Pleionea litopenaei</name>
    <dbReference type="NCBI Taxonomy" id="3070815"/>
    <lineage>
        <taxon>Bacteria</taxon>
        <taxon>Pseudomonadati</taxon>
        <taxon>Pseudomonadota</taxon>
        <taxon>Gammaproteobacteria</taxon>
        <taxon>Oceanospirillales</taxon>
        <taxon>Pleioneaceae</taxon>
        <taxon>Pleionea</taxon>
    </lineage>
</organism>
<gene>
    <name evidence="2" type="ORF">Q9312_01395</name>
</gene>